<keyword evidence="7" id="KW-1185">Reference proteome</keyword>
<evidence type="ECO:0000256" key="5">
    <source>
        <dbReference type="ARBA" id="ARBA00023180"/>
    </source>
</evidence>
<dbReference type="Gene3D" id="3.40.50.1820">
    <property type="entry name" value="alpha/beta hydrolase"/>
    <property type="match status" value="1"/>
</dbReference>
<dbReference type="Proteomes" id="UP000887574">
    <property type="component" value="Unplaced"/>
</dbReference>
<dbReference type="InterPro" id="IPR008758">
    <property type="entry name" value="Peptidase_S28"/>
</dbReference>
<comment type="similarity">
    <text evidence="1">Belongs to the peptidase S28 family.</text>
</comment>
<evidence type="ECO:0000313" key="8">
    <source>
        <dbReference type="WBParaSite" id="jg4593"/>
    </source>
</evidence>
<keyword evidence="5" id="KW-0325">Glycoprotein</keyword>
<dbReference type="AlphaFoldDB" id="A0A915EBI7"/>
<evidence type="ECO:0000256" key="3">
    <source>
        <dbReference type="ARBA" id="ARBA00022729"/>
    </source>
</evidence>
<evidence type="ECO:0000256" key="2">
    <source>
        <dbReference type="ARBA" id="ARBA00022670"/>
    </source>
</evidence>
<feature type="chain" id="PRO_5037250889" evidence="6">
    <location>
        <begin position="22"/>
        <end position="112"/>
    </location>
</feature>
<dbReference type="GO" id="GO:0006508">
    <property type="term" value="P:proteolysis"/>
    <property type="evidence" value="ECO:0007669"/>
    <property type="project" value="UniProtKB-KW"/>
</dbReference>
<keyword evidence="2" id="KW-0645">Protease</keyword>
<reference evidence="8" key="1">
    <citation type="submission" date="2022-11" db="UniProtKB">
        <authorList>
            <consortium name="WormBaseParasite"/>
        </authorList>
    </citation>
    <scope>IDENTIFICATION</scope>
</reference>
<evidence type="ECO:0000313" key="7">
    <source>
        <dbReference type="Proteomes" id="UP000887574"/>
    </source>
</evidence>
<evidence type="ECO:0000256" key="6">
    <source>
        <dbReference type="SAM" id="SignalP"/>
    </source>
</evidence>
<dbReference type="GO" id="GO:0070008">
    <property type="term" value="F:serine-type exopeptidase activity"/>
    <property type="evidence" value="ECO:0007669"/>
    <property type="project" value="InterPro"/>
</dbReference>
<dbReference type="PANTHER" id="PTHR11010">
    <property type="entry name" value="PROTEASE S28 PRO-X CARBOXYPEPTIDASE-RELATED"/>
    <property type="match status" value="1"/>
</dbReference>
<evidence type="ECO:0000256" key="4">
    <source>
        <dbReference type="ARBA" id="ARBA00022801"/>
    </source>
</evidence>
<dbReference type="GO" id="GO:0008239">
    <property type="term" value="F:dipeptidyl-peptidase activity"/>
    <property type="evidence" value="ECO:0007669"/>
    <property type="project" value="TreeGrafter"/>
</dbReference>
<sequence length="112" mass="13231">MHIKLLAFFVIQLAFTDRIWCSEMECKVNHKRPNINGLRNTMRYLINTTHFVPNGPIFFYTGNEGKIEGFAENTGFMWDIAEEFHAAVVFAEHRFYGKSQPRINWCKPNYPR</sequence>
<dbReference type="InterPro" id="IPR029058">
    <property type="entry name" value="AB_hydrolase_fold"/>
</dbReference>
<keyword evidence="3 6" id="KW-0732">Signal</keyword>
<evidence type="ECO:0000256" key="1">
    <source>
        <dbReference type="ARBA" id="ARBA00011079"/>
    </source>
</evidence>
<feature type="signal peptide" evidence="6">
    <location>
        <begin position="1"/>
        <end position="21"/>
    </location>
</feature>
<proteinExistence type="inferred from homology"/>
<accession>A0A915EBI7</accession>
<dbReference type="Pfam" id="PF05577">
    <property type="entry name" value="Peptidase_S28"/>
    <property type="match status" value="1"/>
</dbReference>
<organism evidence="7 8">
    <name type="scientific">Ditylenchus dipsaci</name>
    <dbReference type="NCBI Taxonomy" id="166011"/>
    <lineage>
        <taxon>Eukaryota</taxon>
        <taxon>Metazoa</taxon>
        <taxon>Ecdysozoa</taxon>
        <taxon>Nematoda</taxon>
        <taxon>Chromadorea</taxon>
        <taxon>Rhabditida</taxon>
        <taxon>Tylenchina</taxon>
        <taxon>Tylenchomorpha</taxon>
        <taxon>Sphaerularioidea</taxon>
        <taxon>Anguinidae</taxon>
        <taxon>Anguininae</taxon>
        <taxon>Ditylenchus</taxon>
    </lineage>
</organism>
<dbReference type="PANTHER" id="PTHR11010:SF38">
    <property type="entry name" value="LYSOSOMAL PRO-X CARBOXYPEPTIDASE"/>
    <property type="match status" value="1"/>
</dbReference>
<name>A0A915EBI7_9BILA</name>
<protein>
    <submittedName>
        <fullName evidence="8">Uncharacterized protein</fullName>
    </submittedName>
</protein>
<keyword evidence="4" id="KW-0378">Hydrolase</keyword>
<dbReference type="WBParaSite" id="jg4593">
    <property type="protein sequence ID" value="jg4593"/>
    <property type="gene ID" value="jg4593"/>
</dbReference>